<dbReference type="InterPro" id="IPR001173">
    <property type="entry name" value="Glyco_trans_2-like"/>
</dbReference>
<evidence type="ECO:0000313" key="5">
    <source>
        <dbReference type="EMBL" id="GHD33765.1"/>
    </source>
</evidence>
<keyword evidence="3 5" id="KW-0808">Transferase</keyword>
<reference evidence="5" key="1">
    <citation type="journal article" date="2014" name="Int. J. Syst. Evol. Microbiol.">
        <title>Complete genome sequence of Corynebacterium casei LMG S-19264T (=DSM 44701T), isolated from a smear-ripened cheese.</title>
        <authorList>
            <consortium name="US DOE Joint Genome Institute (JGI-PGF)"/>
            <person name="Walter F."/>
            <person name="Albersmeier A."/>
            <person name="Kalinowski J."/>
            <person name="Ruckert C."/>
        </authorList>
    </citation>
    <scope>NUCLEOTIDE SEQUENCE</scope>
    <source>
        <strain evidence="5">KCTC 23430</strain>
    </source>
</reference>
<evidence type="ECO:0000256" key="2">
    <source>
        <dbReference type="ARBA" id="ARBA00022676"/>
    </source>
</evidence>
<name>A0A918XJH8_9GAMM</name>
<dbReference type="EMBL" id="BMYM01000002">
    <property type="protein sequence ID" value="GHD33765.1"/>
    <property type="molecule type" value="Genomic_DNA"/>
</dbReference>
<evidence type="ECO:0000256" key="3">
    <source>
        <dbReference type="ARBA" id="ARBA00022679"/>
    </source>
</evidence>
<gene>
    <name evidence="5" type="ORF">GCM10007053_18630</name>
</gene>
<dbReference type="AlphaFoldDB" id="A0A918XJH8"/>
<comment type="similarity">
    <text evidence="1">Belongs to the glycosyltransferase 2 family.</text>
</comment>
<dbReference type="PANTHER" id="PTHR43179:SF12">
    <property type="entry name" value="GALACTOFURANOSYLTRANSFERASE GLFT2"/>
    <property type="match status" value="1"/>
</dbReference>
<dbReference type="SUPFAM" id="SSF53448">
    <property type="entry name" value="Nucleotide-diphospho-sugar transferases"/>
    <property type="match status" value="1"/>
</dbReference>
<evidence type="ECO:0000313" key="6">
    <source>
        <dbReference type="Proteomes" id="UP000644693"/>
    </source>
</evidence>
<keyword evidence="6" id="KW-1185">Reference proteome</keyword>
<evidence type="ECO:0000256" key="1">
    <source>
        <dbReference type="ARBA" id="ARBA00006739"/>
    </source>
</evidence>
<proteinExistence type="inferred from homology"/>
<comment type="caution">
    <text evidence="5">The sequence shown here is derived from an EMBL/GenBank/DDBJ whole genome shotgun (WGS) entry which is preliminary data.</text>
</comment>
<dbReference type="InterPro" id="IPR029044">
    <property type="entry name" value="Nucleotide-diphossugar_trans"/>
</dbReference>
<protein>
    <submittedName>
        <fullName evidence="5">Glycosyl transferase</fullName>
    </submittedName>
</protein>
<dbReference type="PANTHER" id="PTHR43179">
    <property type="entry name" value="RHAMNOSYLTRANSFERASE WBBL"/>
    <property type="match status" value="1"/>
</dbReference>
<sequence length="326" mass="37149">MTEPKQLVAVIVTFNRLDKLKVTLSHTLANRFAHIVVVNNASTDGTDQWLGSLADQRLHVIHSEKNLGGAGGFHIGFKYVSEQLNDADWLVCFDDDAYPEANVVDVFESLDIPDGAGSLAAAVYLPDGERISEMNRPSRNPFWHLRHFLGTAGSGRKGFHVRDSDYLASGHIEIDTSSFVGCFVRVRNIRQGLIGLPRSELFIYADDVIYILESRKAGFKHLFVPALRFRHDCETLIDQQDVYHPLWKVYYTYRNRLELYRIASTWLYPLVLLVKIPSFLLTVRHYDPAERGTFLRLARASIMDGLRRDYSKPHTEVLELAKVEQS</sequence>
<dbReference type="GO" id="GO:0016757">
    <property type="term" value="F:glycosyltransferase activity"/>
    <property type="evidence" value="ECO:0007669"/>
    <property type="project" value="UniProtKB-KW"/>
</dbReference>
<organism evidence="5 6">
    <name type="scientific">Parahalioglobus pacificus</name>
    <dbReference type="NCBI Taxonomy" id="930806"/>
    <lineage>
        <taxon>Bacteria</taxon>
        <taxon>Pseudomonadati</taxon>
        <taxon>Pseudomonadota</taxon>
        <taxon>Gammaproteobacteria</taxon>
        <taxon>Cellvibrionales</taxon>
        <taxon>Halieaceae</taxon>
        <taxon>Parahalioglobus</taxon>
    </lineage>
</organism>
<feature type="domain" description="Glycosyltransferase 2-like" evidence="4">
    <location>
        <begin position="10"/>
        <end position="102"/>
    </location>
</feature>
<dbReference type="Gene3D" id="3.90.550.10">
    <property type="entry name" value="Spore Coat Polysaccharide Biosynthesis Protein SpsA, Chain A"/>
    <property type="match status" value="1"/>
</dbReference>
<dbReference type="RefSeq" id="WP_189477534.1">
    <property type="nucleotide sequence ID" value="NZ_BMYM01000002.1"/>
</dbReference>
<dbReference type="Proteomes" id="UP000644693">
    <property type="component" value="Unassembled WGS sequence"/>
</dbReference>
<keyword evidence="2" id="KW-0328">Glycosyltransferase</keyword>
<reference evidence="5" key="2">
    <citation type="submission" date="2020-09" db="EMBL/GenBank/DDBJ databases">
        <authorList>
            <person name="Sun Q."/>
            <person name="Kim S."/>
        </authorList>
    </citation>
    <scope>NUCLEOTIDE SEQUENCE</scope>
    <source>
        <strain evidence="5">KCTC 23430</strain>
    </source>
</reference>
<evidence type="ECO:0000259" key="4">
    <source>
        <dbReference type="Pfam" id="PF00535"/>
    </source>
</evidence>
<accession>A0A918XJH8</accession>
<dbReference type="Pfam" id="PF00535">
    <property type="entry name" value="Glycos_transf_2"/>
    <property type="match status" value="1"/>
</dbReference>